<dbReference type="InterPro" id="IPR000700">
    <property type="entry name" value="PAS-assoc_C"/>
</dbReference>
<dbReference type="CDD" id="cd01949">
    <property type="entry name" value="GGDEF"/>
    <property type="match status" value="1"/>
</dbReference>
<dbReference type="PANTHER" id="PTHR46663">
    <property type="entry name" value="DIGUANYLATE CYCLASE DGCT-RELATED"/>
    <property type="match status" value="1"/>
</dbReference>
<dbReference type="InterPro" id="IPR000014">
    <property type="entry name" value="PAS"/>
</dbReference>
<evidence type="ECO:0008006" key="7">
    <source>
        <dbReference type="Google" id="ProtNLM"/>
    </source>
</evidence>
<dbReference type="AlphaFoldDB" id="A0A8H9IQC0"/>
<dbReference type="PROSITE" id="PS50887">
    <property type="entry name" value="GGDEF"/>
    <property type="match status" value="1"/>
</dbReference>
<reference evidence="6" key="1">
    <citation type="journal article" date="2019" name="Int. J. Syst. Evol. Microbiol.">
        <title>The Global Catalogue of Microorganisms (GCM) 10K type strain sequencing project: providing services to taxonomists for standard genome sequencing and annotation.</title>
        <authorList>
            <consortium name="The Broad Institute Genomics Platform"/>
            <consortium name="The Broad Institute Genome Sequencing Center for Infectious Disease"/>
            <person name="Wu L."/>
            <person name="Ma J."/>
        </authorList>
    </citation>
    <scope>NUCLEOTIDE SEQUENCE [LARGE SCALE GENOMIC DNA]</scope>
    <source>
        <strain evidence="6">KCTC 22154</strain>
    </source>
</reference>
<dbReference type="PANTHER" id="PTHR46663:SF4">
    <property type="entry name" value="DIGUANYLATE CYCLASE DGCT-RELATED"/>
    <property type="match status" value="1"/>
</dbReference>
<dbReference type="InterPro" id="IPR052163">
    <property type="entry name" value="DGC-Regulatory_Protein"/>
</dbReference>
<dbReference type="InterPro" id="IPR029016">
    <property type="entry name" value="GAF-like_dom_sf"/>
</dbReference>
<dbReference type="PROSITE" id="PS50112">
    <property type="entry name" value="PAS"/>
    <property type="match status" value="1"/>
</dbReference>
<evidence type="ECO:0000259" key="2">
    <source>
        <dbReference type="PROSITE" id="PS50112"/>
    </source>
</evidence>
<gene>
    <name evidence="5" type="ORF">GCM10007157_01850</name>
</gene>
<evidence type="ECO:0000259" key="3">
    <source>
        <dbReference type="PROSITE" id="PS50113"/>
    </source>
</evidence>
<dbReference type="SUPFAM" id="SSF55781">
    <property type="entry name" value="GAF domain-like"/>
    <property type="match status" value="2"/>
</dbReference>
<dbReference type="InterPro" id="IPR003018">
    <property type="entry name" value="GAF"/>
</dbReference>
<dbReference type="InterPro" id="IPR043128">
    <property type="entry name" value="Rev_trsase/Diguanyl_cyclase"/>
</dbReference>
<accession>A0A8H9IQC0</accession>
<dbReference type="CDD" id="cd00130">
    <property type="entry name" value="PAS"/>
    <property type="match status" value="1"/>
</dbReference>
<dbReference type="PROSITE" id="PS50113">
    <property type="entry name" value="PAC"/>
    <property type="match status" value="1"/>
</dbReference>
<comment type="caution">
    <text evidence="5">The sequence shown here is derived from an EMBL/GenBank/DDBJ whole genome shotgun (WGS) entry which is preliminary data.</text>
</comment>
<evidence type="ECO:0000313" key="5">
    <source>
        <dbReference type="EMBL" id="GHD53948.1"/>
    </source>
</evidence>
<feature type="domain" description="PAC" evidence="3">
    <location>
        <begin position="235"/>
        <end position="288"/>
    </location>
</feature>
<dbReference type="EMBL" id="BMXN01000001">
    <property type="protein sequence ID" value="GHD53948.1"/>
    <property type="molecule type" value="Genomic_DNA"/>
</dbReference>
<feature type="domain" description="PAS" evidence="2">
    <location>
        <begin position="159"/>
        <end position="231"/>
    </location>
</feature>
<dbReference type="SMART" id="SM00091">
    <property type="entry name" value="PAS"/>
    <property type="match status" value="1"/>
</dbReference>
<dbReference type="FunFam" id="3.30.70.270:FF:000001">
    <property type="entry name" value="Diguanylate cyclase domain protein"/>
    <property type="match status" value="1"/>
</dbReference>
<dbReference type="SUPFAM" id="SSF55785">
    <property type="entry name" value="PYP-like sensor domain (PAS domain)"/>
    <property type="match status" value="1"/>
</dbReference>
<dbReference type="InterPro" id="IPR000160">
    <property type="entry name" value="GGDEF_dom"/>
</dbReference>
<dbReference type="SMART" id="SM00267">
    <property type="entry name" value="GGDEF"/>
    <property type="match status" value="1"/>
</dbReference>
<sequence length="644" mass="72962">MLNQRWQHISKYKLTQENESDALDHLIASLADFFKFPVALISVLGQKQWFIAKAGLDVDFTSLEDAFCRHVVELRAPLVIEDASQHPDFCDNPLVLSSPYIRFYAGVPLVAGGREVGAVCLIDDRPNTLTAKDLKFLESLSFFISDYIRLIDKQRAKVSSADFSLMIEAADVGVWDWEIPNDHNVFNQRWCELLGLERDEVESRSSFWKGLVHSDDYARLNNAIRAHLADESAVLNVEYRLRHAEGHWLWVNTYGRTVANDSAGRPLRMTCVIRDISEKKRIELREYKQVQLLNFMNRAQSVFLQEKNIRHSCELVFDELLALAESQFGLIGQVVEQEGHGKTLFIHALTNISWSEETNEQYRAYQRGELFFNNLDNLFGHVVTSGNVVMANQPRRHHASRGTPAGHPPLKRFLGLPIKIGEETVGMIGLANKEEDYSEEDALFLQPLLDTLGALFYALEVEQSRLDAERKLRYLAETDVLTKLPNRRAFIERIQGFYAHDASVARSFCIAVIDIDYFKTINDQYGHQVGDEVLQEVAFRLSSSVRSDDLVARLGGEEFGVGMYDTKEGCSLEHLRKAVALTPIVTSEGLVSVTVSIGACQVNPESAPAQWESDLRSADLALYRAKRDGRNRVKWHMPSSVINP</sequence>
<dbReference type="NCBIfam" id="TIGR00254">
    <property type="entry name" value="GGDEF"/>
    <property type="match status" value="1"/>
</dbReference>
<dbReference type="RefSeq" id="WP_189462582.1">
    <property type="nucleotide sequence ID" value="NZ_BMXN01000001.1"/>
</dbReference>
<comment type="cofactor">
    <cofactor evidence="1">
        <name>Mg(2+)</name>
        <dbReference type="ChEBI" id="CHEBI:18420"/>
    </cofactor>
</comment>
<dbReference type="Gene3D" id="3.30.70.270">
    <property type="match status" value="1"/>
</dbReference>
<keyword evidence="6" id="KW-1185">Reference proteome</keyword>
<evidence type="ECO:0000256" key="1">
    <source>
        <dbReference type="ARBA" id="ARBA00001946"/>
    </source>
</evidence>
<dbReference type="Proteomes" id="UP000623776">
    <property type="component" value="Unassembled WGS sequence"/>
</dbReference>
<dbReference type="SUPFAM" id="SSF55073">
    <property type="entry name" value="Nucleotide cyclase"/>
    <property type="match status" value="1"/>
</dbReference>
<dbReference type="NCBIfam" id="TIGR00229">
    <property type="entry name" value="sensory_box"/>
    <property type="match status" value="1"/>
</dbReference>
<proteinExistence type="predicted"/>
<evidence type="ECO:0000259" key="4">
    <source>
        <dbReference type="PROSITE" id="PS50887"/>
    </source>
</evidence>
<protein>
    <recommendedName>
        <fullName evidence="7">Diguanylate cyclase</fullName>
    </recommendedName>
</protein>
<dbReference type="SMART" id="SM00086">
    <property type="entry name" value="PAC"/>
    <property type="match status" value="1"/>
</dbReference>
<organism evidence="5 6">
    <name type="scientific">Vreelandella hamiltonii</name>
    <dbReference type="NCBI Taxonomy" id="502829"/>
    <lineage>
        <taxon>Bacteria</taxon>
        <taxon>Pseudomonadati</taxon>
        <taxon>Pseudomonadota</taxon>
        <taxon>Gammaproteobacteria</taxon>
        <taxon>Oceanospirillales</taxon>
        <taxon>Halomonadaceae</taxon>
        <taxon>Vreelandella</taxon>
    </lineage>
</organism>
<dbReference type="Pfam" id="PF00990">
    <property type="entry name" value="GGDEF"/>
    <property type="match status" value="1"/>
</dbReference>
<dbReference type="InterPro" id="IPR001610">
    <property type="entry name" value="PAC"/>
</dbReference>
<dbReference type="InterPro" id="IPR013655">
    <property type="entry name" value="PAS_fold_3"/>
</dbReference>
<dbReference type="Pfam" id="PF13185">
    <property type="entry name" value="GAF_2"/>
    <property type="match status" value="1"/>
</dbReference>
<dbReference type="GO" id="GO:0003824">
    <property type="term" value="F:catalytic activity"/>
    <property type="evidence" value="ECO:0007669"/>
    <property type="project" value="UniProtKB-ARBA"/>
</dbReference>
<dbReference type="InterPro" id="IPR029787">
    <property type="entry name" value="Nucleotide_cyclase"/>
</dbReference>
<dbReference type="InterPro" id="IPR035965">
    <property type="entry name" value="PAS-like_dom_sf"/>
</dbReference>
<dbReference type="Gene3D" id="3.30.450.40">
    <property type="match status" value="2"/>
</dbReference>
<dbReference type="Pfam" id="PF01590">
    <property type="entry name" value="GAF"/>
    <property type="match status" value="1"/>
</dbReference>
<dbReference type="Pfam" id="PF08447">
    <property type="entry name" value="PAS_3"/>
    <property type="match status" value="1"/>
</dbReference>
<dbReference type="SMART" id="SM00065">
    <property type="entry name" value="GAF"/>
    <property type="match status" value="2"/>
</dbReference>
<evidence type="ECO:0000313" key="6">
    <source>
        <dbReference type="Proteomes" id="UP000623776"/>
    </source>
</evidence>
<feature type="domain" description="GGDEF" evidence="4">
    <location>
        <begin position="506"/>
        <end position="638"/>
    </location>
</feature>
<name>A0A8H9IQC0_9GAMM</name>
<dbReference type="Gene3D" id="3.30.450.20">
    <property type="entry name" value="PAS domain"/>
    <property type="match status" value="1"/>
</dbReference>